<dbReference type="Pfam" id="PF13853">
    <property type="entry name" value="7tm_4"/>
    <property type="match status" value="1"/>
</dbReference>
<dbReference type="InterPro" id="IPR000725">
    <property type="entry name" value="Olfact_rcpt"/>
</dbReference>
<evidence type="ECO:0000256" key="2">
    <source>
        <dbReference type="ARBA" id="ARBA00022606"/>
    </source>
</evidence>
<keyword evidence="9" id="KW-1185">Reference proteome</keyword>
<evidence type="ECO:0000313" key="8">
    <source>
        <dbReference type="EMBL" id="OPJ67494.1"/>
    </source>
</evidence>
<reference evidence="8 9" key="1">
    <citation type="submission" date="2016-02" db="EMBL/GenBank/DDBJ databases">
        <title>Band-tailed pigeon sequencing and assembly.</title>
        <authorList>
            <person name="Soares A.E."/>
            <person name="Novak B.J."/>
            <person name="Rice E.S."/>
            <person name="O'Connell B."/>
            <person name="Chang D."/>
            <person name="Weber S."/>
            <person name="Shapiro B."/>
        </authorList>
    </citation>
    <scope>NUCLEOTIDE SEQUENCE [LARGE SCALE GENOMIC DNA]</scope>
    <source>
        <strain evidence="8">BTP2013</strain>
        <tissue evidence="8">Blood</tissue>
    </source>
</reference>
<gene>
    <name evidence="8" type="ORF">AV530_002652</name>
</gene>
<keyword evidence="7" id="KW-0807">Transducer</keyword>
<dbReference type="PANTHER" id="PTHR26450">
    <property type="entry name" value="OLFACTORY RECEPTOR 56B1-RELATED"/>
    <property type="match status" value="1"/>
</dbReference>
<evidence type="ECO:0000256" key="5">
    <source>
        <dbReference type="ARBA" id="ARBA00022989"/>
    </source>
</evidence>
<dbReference type="GO" id="GO:0007186">
    <property type="term" value="P:G protein-coupled receptor signaling pathway"/>
    <property type="evidence" value="ECO:0007669"/>
    <property type="project" value="InterPro"/>
</dbReference>
<evidence type="ECO:0008006" key="10">
    <source>
        <dbReference type="Google" id="ProtNLM"/>
    </source>
</evidence>
<organism evidence="8 9">
    <name type="scientific">Patagioenas fasciata monilis</name>
    <dbReference type="NCBI Taxonomy" id="372326"/>
    <lineage>
        <taxon>Eukaryota</taxon>
        <taxon>Metazoa</taxon>
        <taxon>Chordata</taxon>
        <taxon>Craniata</taxon>
        <taxon>Vertebrata</taxon>
        <taxon>Euteleostomi</taxon>
        <taxon>Archelosauria</taxon>
        <taxon>Archosauria</taxon>
        <taxon>Dinosauria</taxon>
        <taxon>Saurischia</taxon>
        <taxon>Theropoda</taxon>
        <taxon>Coelurosauria</taxon>
        <taxon>Aves</taxon>
        <taxon>Neognathae</taxon>
        <taxon>Neoaves</taxon>
        <taxon>Columbimorphae</taxon>
        <taxon>Columbiformes</taxon>
        <taxon>Columbidae</taxon>
        <taxon>Patagioenas</taxon>
    </lineage>
</organism>
<evidence type="ECO:0000256" key="7">
    <source>
        <dbReference type="ARBA" id="ARBA00023224"/>
    </source>
</evidence>
<dbReference type="OrthoDB" id="9423565at2759"/>
<comment type="subcellular location">
    <subcellularLocation>
        <location evidence="1">Membrane</location>
        <topology evidence="1">Multi-pass membrane protein</topology>
    </subcellularLocation>
</comment>
<accession>A0A1V4J613</accession>
<proteinExistence type="predicted"/>
<dbReference type="PANTHER" id="PTHR26450:SF32">
    <property type="entry name" value="OLFACTORY RECEPTOR 52B6"/>
    <property type="match status" value="1"/>
</dbReference>
<dbReference type="AlphaFoldDB" id="A0A1V4J613"/>
<evidence type="ECO:0000313" key="9">
    <source>
        <dbReference type="Proteomes" id="UP000190648"/>
    </source>
</evidence>
<keyword evidence="2" id="KW-0716">Sensory transduction</keyword>
<protein>
    <recommendedName>
        <fullName evidence="10">G-protein coupled receptors family 1 profile domain-containing protein</fullName>
    </recommendedName>
</protein>
<dbReference type="STRING" id="372326.A0A1V4J613"/>
<evidence type="ECO:0000256" key="3">
    <source>
        <dbReference type="ARBA" id="ARBA00022692"/>
    </source>
</evidence>
<evidence type="ECO:0000256" key="1">
    <source>
        <dbReference type="ARBA" id="ARBA00004141"/>
    </source>
</evidence>
<comment type="caution">
    <text evidence="8">The sequence shown here is derived from an EMBL/GenBank/DDBJ whole genome shotgun (WGS) entry which is preliminary data.</text>
</comment>
<dbReference type="Proteomes" id="UP000190648">
    <property type="component" value="Unassembled WGS sequence"/>
</dbReference>
<dbReference type="GO" id="GO:0005886">
    <property type="term" value="C:plasma membrane"/>
    <property type="evidence" value="ECO:0007669"/>
    <property type="project" value="TreeGrafter"/>
</dbReference>
<name>A0A1V4J613_PATFA</name>
<keyword evidence="6" id="KW-0472">Membrane</keyword>
<keyword evidence="5" id="KW-1133">Transmembrane helix</keyword>
<dbReference type="GO" id="GO:0004984">
    <property type="term" value="F:olfactory receptor activity"/>
    <property type="evidence" value="ECO:0007669"/>
    <property type="project" value="InterPro"/>
</dbReference>
<evidence type="ECO:0000256" key="4">
    <source>
        <dbReference type="ARBA" id="ARBA00022725"/>
    </source>
</evidence>
<evidence type="ECO:0000256" key="6">
    <source>
        <dbReference type="ARBA" id="ARBA00023136"/>
    </source>
</evidence>
<dbReference type="EMBL" id="LSYS01009016">
    <property type="protein sequence ID" value="OPJ67494.1"/>
    <property type="molecule type" value="Genomic_DNA"/>
</dbReference>
<sequence length="82" mass="9204">MFYMPSFFFVAHRFGQHVPRHVLISLANLYIVVPPMLNPIVYGELDSGQWESAGLDNVGPRGPEELVEEPPGLHVFLKCPQA</sequence>
<dbReference type="InterPro" id="IPR050402">
    <property type="entry name" value="OR51/52/56-like"/>
</dbReference>
<keyword evidence="3" id="KW-0812">Transmembrane</keyword>
<keyword evidence="4" id="KW-0552">Olfaction</keyword>